<sequence>MPHRSRHKRGSSGSTRPPNKSPPQWLKYTSEETEQLIVELYRRGFTPSQIGIILRDQYGIPLAKPITGRSITDVLAKNKLAPDIPEDLMSLIKKALKIRRHLDEHPKDMSAKKGLILTESKIRRLVRYYKGTGRLAADFQYAPEKFSMAV</sequence>
<dbReference type="InterPro" id="IPR000589">
    <property type="entry name" value="Ribosomal_uS15"/>
</dbReference>
<reference evidence="8" key="1">
    <citation type="journal article" date="2014" name="Int. J. Syst. Evol. Microbiol.">
        <title>Complete genome sequence of Corynebacterium casei LMG S-19264T (=DSM 44701T), isolated from a smear-ripened cheese.</title>
        <authorList>
            <consortium name="US DOE Joint Genome Institute (JGI-PGF)"/>
            <person name="Walter F."/>
            <person name="Albersmeier A."/>
            <person name="Kalinowski J."/>
            <person name="Ruckert C."/>
        </authorList>
    </citation>
    <scope>NUCLEOTIDE SEQUENCE</scope>
    <source>
        <strain evidence="8">JCM 10088</strain>
    </source>
</reference>
<evidence type="ECO:0000256" key="6">
    <source>
        <dbReference type="SAM" id="MobiDB-lite"/>
    </source>
</evidence>
<dbReference type="EMBL" id="BMNL01000002">
    <property type="protein sequence ID" value="GGP20104.1"/>
    <property type="molecule type" value="Genomic_DNA"/>
</dbReference>
<evidence type="ECO:0000256" key="2">
    <source>
        <dbReference type="ARBA" id="ARBA00022980"/>
    </source>
</evidence>
<reference evidence="8" key="2">
    <citation type="submission" date="2020-09" db="EMBL/GenBank/DDBJ databases">
        <authorList>
            <person name="Sun Q."/>
            <person name="Ohkuma M."/>
        </authorList>
    </citation>
    <scope>NUCLEOTIDE SEQUENCE</scope>
    <source>
        <strain evidence="8">JCM 10088</strain>
    </source>
</reference>
<dbReference type="NCBIfam" id="NF006331">
    <property type="entry name" value="PRK08561.1"/>
    <property type="match status" value="1"/>
</dbReference>
<name>A0A830GXA0_9CREN</name>
<dbReference type="GO" id="GO:0006412">
    <property type="term" value="P:translation"/>
    <property type="evidence" value="ECO:0007669"/>
    <property type="project" value="UniProtKB-UniRule"/>
</dbReference>
<dbReference type="AlphaFoldDB" id="A0A830GXA0"/>
<protein>
    <recommendedName>
        <fullName evidence="4">Small ribosomal subunit protein uS15</fullName>
    </recommendedName>
</protein>
<comment type="caution">
    <text evidence="8">The sequence shown here is derived from an EMBL/GenBank/DDBJ whole genome shotgun (WGS) entry which is preliminary data.</text>
</comment>
<dbReference type="OrthoDB" id="6533at2157"/>
<keyword evidence="2 4" id="KW-0689">Ribosomal protein</keyword>
<dbReference type="InterPro" id="IPR012606">
    <property type="entry name" value="Ribosomal_uS15_N"/>
</dbReference>
<comment type="subunit">
    <text evidence="4">Part of the 30S ribosomal subunit.</text>
</comment>
<feature type="region of interest" description="Disordered" evidence="6">
    <location>
        <begin position="1"/>
        <end position="26"/>
    </location>
</feature>
<keyword evidence="9" id="KW-1185">Reference proteome</keyword>
<feature type="domain" description="Small ribosomal subunit protein uS15 N-terminal" evidence="7">
    <location>
        <begin position="1"/>
        <end position="60"/>
    </location>
</feature>
<dbReference type="Proteomes" id="UP000610960">
    <property type="component" value="Unassembled WGS sequence"/>
</dbReference>
<organism evidence="8 9">
    <name type="scientific">Thermocladium modestius</name>
    <dbReference type="NCBI Taxonomy" id="62609"/>
    <lineage>
        <taxon>Archaea</taxon>
        <taxon>Thermoproteota</taxon>
        <taxon>Thermoprotei</taxon>
        <taxon>Thermoproteales</taxon>
        <taxon>Thermoproteaceae</taxon>
        <taxon>Thermocladium</taxon>
    </lineage>
</organism>
<dbReference type="CDD" id="cd00353">
    <property type="entry name" value="Ribosomal_S15p_S13e"/>
    <property type="match status" value="1"/>
</dbReference>
<dbReference type="GO" id="GO:0003735">
    <property type="term" value="F:structural constituent of ribosome"/>
    <property type="evidence" value="ECO:0007669"/>
    <property type="project" value="InterPro"/>
</dbReference>
<comment type="similarity">
    <text evidence="1 4 5">Belongs to the universal ribosomal protein uS15 family.</text>
</comment>
<accession>A0A830GXA0</accession>
<gene>
    <name evidence="4" type="primary">rps15</name>
    <name evidence="8" type="ORF">GCM10007981_06830</name>
</gene>
<dbReference type="Pfam" id="PF08069">
    <property type="entry name" value="Ribosomal_S13_N"/>
    <property type="match status" value="1"/>
</dbReference>
<dbReference type="HAMAP" id="MF_01343_A">
    <property type="entry name" value="Ribosomal_uS15_A"/>
    <property type="match status" value="1"/>
</dbReference>
<evidence type="ECO:0000256" key="3">
    <source>
        <dbReference type="ARBA" id="ARBA00023274"/>
    </source>
</evidence>
<dbReference type="FunFam" id="1.10.287.10:FF:000003">
    <property type="entry name" value="40S ribosomal protein S13"/>
    <property type="match status" value="1"/>
</dbReference>
<evidence type="ECO:0000313" key="9">
    <source>
        <dbReference type="Proteomes" id="UP000610960"/>
    </source>
</evidence>
<proteinExistence type="inferred from homology"/>
<dbReference type="PANTHER" id="PTHR11885">
    <property type="entry name" value="RIBOSOMAL PROTEIN S15P/S13E"/>
    <property type="match status" value="1"/>
</dbReference>
<dbReference type="Gene3D" id="4.10.860.130">
    <property type="match status" value="1"/>
</dbReference>
<evidence type="ECO:0000256" key="4">
    <source>
        <dbReference type="HAMAP-Rule" id="MF_01343"/>
    </source>
</evidence>
<dbReference type="InterPro" id="IPR009068">
    <property type="entry name" value="uS15_NS1_RNA-bd_sf"/>
</dbReference>
<dbReference type="Pfam" id="PF00312">
    <property type="entry name" value="Ribosomal_S15"/>
    <property type="match status" value="1"/>
</dbReference>
<evidence type="ECO:0000256" key="5">
    <source>
        <dbReference type="RuleBase" id="RU003919"/>
    </source>
</evidence>
<dbReference type="PANTHER" id="PTHR11885:SF6">
    <property type="entry name" value="SMALL RIBOSOMAL SUBUNIT PROTEIN US15"/>
    <property type="match status" value="1"/>
</dbReference>
<dbReference type="InterPro" id="IPR023029">
    <property type="entry name" value="Ribosomal_uS15_arc_euk"/>
</dbReference>
<evidence type="ECO:0000313" key="8">
    <source>
        <dbReference type="EMBL" id="GGP20104.1"/>
    </source>
</evidence>
<evidence type="ECO:0000256" key="1">
    <source>
        <dbReference type="ARBA" id="ARBA00008434"/>
    </source>
</evidence>
<dbReference type="PROSITE" id="PS00362">
    <property type="entry name" value="RIBOSOMAL_S15"/>
    <property type="match status" value="1"/>
</dbReference>
<dbReference type="SUPFAM" id="SSF47060">
    <property type="entry name" value="S15/NS1 RNA-binding domain"/>
    <property type="match status" value="1"/>
</dbReference>
<keyword evidence="3 4" id="KW-0687">Ribonucleoprotein</keyword>
<dbReference type="GO" id="GO:0070181">
    <property type="term" value="F:small ribosomal subunit rRNA binding"/>
    <property type="evidence" value="ECO:0007669"/>
    <property type="project" value="TreeGrafter"/>
</dbReference>
<dbReference type="SMART" id="SM01387">
    <property type="entry name" value="Ribosomal_S15"/>
    <property type="match status" value="1"/>
</dbReference>
<feature type="compositionally biased region" description="Basic residues" evidence="6">
    <location>
        <begin position="1"/>
        <end position="10"/>
    </location>
</feature>
<dbReference type="SMART" id="SM01386">
    <property type="entry name" value="Ribosomal_S13_N"/>
    <property type="match status" value="1"/>
</dbReference>
<dbReference type="Gene3D" id="1.10.287.10">
    <property type="entry name" value="S15/NS1, RNA-binding"/>
    <property type="match status" value="1"/>
</dbReference>
<dbReference type="GO" id="GO:0022627">
    <property type="term" value="C:cytosolic small ribosomal subunit"/>
    <property type="evidence" value="ECO:0007669"/>
    <property type="project" value="TreeGrafter"/>
</dbReference>
<dbReference type="RefSeq" id="WP_188596057.1">
    <property type="nucleotide sequence ID" value="NZ_BMNL01000002.1"/>
</dbReference>
<evidence type="ECO:0000259" key="7">
    <source>
        <dbReference type="SMART" id="SM01386"/>
    </source>
</evidence>